<evidence type="ECO:0000256" key="1">
    <source>
        <dbReference type="ARBA" id="ARBA00005846"/>
    </source>
</evidence>
<dbReference type="STRING" id="1817895.AUJ95_04405"/>
<evidence type="ECO:0000313" key="2">
    <source>
        <dbReference type="EMBL" id="OIP40586.1"/>
    </source>
</evidence>
<dbReference type="SUPFAM" id="SSF56935">
    <property type="entry name" value="Porins"/>
    <property type="match status" value="1"/>
</dbReference>
<sequence>MKTGSILLIIICLWITTKTGYAEISPGRDGVAFLKVGVGARAIGMGEGFSAIADDTSAIHYNPAGLTSVQCPLISTSYNKWIDGLLYGAVTYINPCFKQSAIGISVVYLGTDGIPRYTEGEKNSPQSGEYKAYDMSLNLAYAFRFSHGISLGINVKGIQEKIDNEETSGFAIDFGQLYHMPIDGLSLSSVIQNMGPSMETGHKFPTCYKLGIAYQFSDYPLLIGCDWTKPSDNKLKINAGFEYKMMDTIAIRGGFDSQIFEDLNSGINLGFGFPFGPYSIDYAFVPTRRMGNTHRLSIGMRLGKEEAR</sequence>
<dbReference type="NCBIfam" id="NF033709">
    <property type="entry name" value="PorV_fam"/>
    <property type="match status" value="1"/>
</dbReference>
<reference evidence="2 3" key="1">
    <citation type="journal article" date="2016" name="Environ. Microbiol.">
        <title>Genomic resolution of a cold subsurface aquifer community provides metabolic insights for novel microbes adapted to high CO concentrations.</title>
        <authorList>
            <person name="Probst A.J."/>
            <person name="Castelle C.J."/>
            <person name="Singh A."/>
            <person name="Brown C.T."/>
            <person name="Anantharaman K."/>
            <person name="Sharon I."/>
            <person name="Hug L.A."/>
            <person name="Burstein D."/>
            <person name="Emerson J.B."/>
            <person name="Thomas B.C."/>
            <person name="Banfield J.F."/>
        </authorList>
    </citation>
    <scope>NUCLEOTIDE SEQUENCE [LARGE SCALE GENOMIC DNA]</scope>
    <source>
        <strain evidence="2">CG2_30_40_21</strain>
    </source>
</reference>
<comment type="caution">
    <text evidence="2">The sequence shown here is derived from an EMBL/GenBank/DDBJ whole genome shotgun (WGS) entry which is preliminary data.</text>
</comment>
<organism evidence="2 3">
    <name type="scientific">Candidatus Desantisbacteria bacterium CG2_30_40_21</name>
    <dbReference type="NCBI Taxonomy" id="1817895"/>
    <lineage>
        <taxon>Bacteria</taxon>
        <taxon>Candidatus Desantisiibacteriota</taxon>
    </lineage>
</organism>
<dbReference type="Gene3D" id="2.40.160.60">
    <property type="entry name" value="Outer membrane protein transport protein (OMPP1/FadL/TodX)"/>
    <property type="match status" value="1"/>
</dbReference>
<protein>
    <recommendedName>
        <fullName evidence="4">PorV/PorQ family protein</fullName>
    </recommendedName>
</protein>
<dbReference type="AlphaFoldDB" id="A0A1J5E7B7"/>
<dbReference type="EMBL" id="MNYI01000115">
    <property type="protein sequence ID" value="OIP40586.1"/>
    <property type="molecule type" value="Genomic_DNA"/>
</dbReference>
<comment type="similarity">
    <text evidence="1">Belongs to the UPF0164 family.</text>
</comment>
<dbReference type="InterPro" id="IPR005362">
    <property type="entry name" value="UPF0164"/>
</dbReference>
<name>A0A1J5E7B7_9BACT</name>
<accession>A0A1J5E7B7</accession>
<evidence type="ECO:0008006" key="4">
    <source>
        <dbReference type="Google" id="ProtNLM"/>
    </source>
</evidence>
<proteinExistence type="inferred from homology"/>
<evidence type="ECO:0000313" key="3">
    <source>
        <dbReference type="Proteomes" id="UP000183085"/>
    </source>
</evidence>
<dbReference type="Proteomes" id="UP000183085">
    <property type="component" value="Unassembled WGS sequence"/>
</dbReference>
<gene>
    <name evidence="2" type="ORF">AUJ95_04405</name>
</gene>
<dbReference type="Pfam" id="PF03687">
    <property type="entry name" value="UPF0164"/>
    <property type="match status" value="1"/>
</dbReference>